<evidence type="ECO:0000313" key="1">
    <source>
        <dbReference type="EMBL" id="RIB20952.1"/>
    </source>
</evidence>
<keyword evidence="2" id="KW-1185">Reference proteome</keyword>
<name>A0A397VG47_9GLOM</name>
<dbReference type="EMBL" id="QKWP01000388">
    <property type="protein sequence ID" value="RIB20952.1"/>
    <property type="molecule type" value="Genomic_DNA"/>
</dbReference>
<organism evidence="1 2">
    <name type="scientific">Gigaspora rosea</name>
    <dbReference type="NCBI Taxonomy" id="44941"/>
    <lineage>
        <taxon>Eukaryota</taxon>
        <taxon>Fungi</taxon>
        <taxon>Fungi incertae sedis</taxon>
        <taxon>Mucoromycota</taxon>
        <taxon>Glomeromycotina</taxon>
        <taxon>Glomeromycetes</taxon>
        <taxon>Diversisporales</taxon>
        <taxon>Gigasporaceae</taxon>
        <taxon>Gigaspora</taxon>
    </lineage>
</organism>
<dbReference type="Proteomes" id="UP000266673">
    <property type="component" value="Unassembled WGS sequence"/>
</dbReference>
<accession>A0A397VG47</accession>
<protein>
    <submittedName>
        <fullName evidence="1">Uncharacterized protein</fullName>
    </submittedName>
</protein>
<proteinExistence type="predicted"/>
<reference evidence="1 2" key="1">
    <citation type="submission" date="2018-06" db="EMBL/GenBank/DDBJ databases">
        <title>Comparative genomics reveals the genomic features of Rhizophagus irregularis, R. cerebriforme, R. diaphanum and Gigaspora rosea, and their symbiotic lifestyle signature.</title>
        <authorList>
            <person name="Morin E."/>
            <person name="San Clemente H."/>
            <person name="Chen E.C.H."/>
            <person name="De La Providencia I."/>
            <person name="Hainaut M."/>
            <person name="Kuo A."/>
            <person name="Kohler A."/>
            <person name="Murat C."/>
            <person name="Tang N."/>
            <person name="Roy S."/>
            <person name="Loubradou J."/>
            <person name="Henrissat B."/>
            <person name="Grigoriev I.V."/>
            <person name="Corradi N."/>
            <person name="Roux C."/>
            <person name="Martin F.M."/>
        </authorList>
    </citation>
    <scope>NUCLEOTIDE SEQUENCE [LARGE SCALE GENOMIC DNA]</scope>
    <source>
        <strain evidence="1 2">DAOM 194757</strain>
    </source>
</reference>
<dbReference type="Gene3D" id="1.25.40.10">
    <property type="entry name" value="Tetratricopeptide repeat domain"/>
    <property type="match status" value="1"/>
</dbReference>
<dbReference type="AlphaFoldDB" id="A0A397VG47"/>
<gene>
    <name evidence="1" type="ORF">C2G38_2177937</name>
</gene>
<comment type="caution">
    <text evidence="1">The sequence shown here is derived from an EMBL/GenBank/DDBJ whole genome shotgun (WGS) entry which is preliminary data.</text>
</comment>
<dbReference type="InterPro" id="IPR011990">
    <property type="entry name" value="TPR-like_helical_dom_sf"/>
</dbReference>
<sequence>MVKYDEAFKDLTRLLEIKSDNTIVLRYRDEINYIMKRYNKSITDLEELLRMSTSQVQSEKTPQCIFANLIKKYSIAIGLKDCDFWKLLWVQKWLEELSNYKELLPKGLLFLVFDNKQKEQKNYLNRESNIIVYHIVTSFVAFNMALQNRIQYTNLVYA</sequence>
<evidence type="ECO:0000313" key="2">
    <source>
        <dbReference type="Proteomes" id="UP000266673"/>
    </source>
</evidence>
<dbReference type="OrthoDB" id="3057274at2759"/>
<dbReference type="SUPFAM" id="SSF48452">
    <property type="entry name" value="TPR-like"/>
    <property type="match status" value="1"/>
</dbReference>